<reference evidence="2 3" key="1">
    <citation type="submission" date="2022-04" db="EMBL/GenBank/DDBJ databases">
        <title>Spirosoma sp. strain RP8 genome sequencing and assembly.</title>
        <authorList>
            <person name="Jung Y."/>
        </authorList>
    </citation>
    <scope>NUCLEOTIDE SEQUENCE [LARGE SCALE GENOMIC DNA]</scope>
    <source>
        <strain evidence="2 3">RP8</strain>
    </source>
</reference>
<evidence type="ECO:0000259" key="1">
    <source>
        <dbReference type="Pfam" id="PF03572"/>
    </source>
</evidence>
<gene>
    <name evidence="2" type="ORF">M0L20_29820</name>
</gene>
<protein>
    <submittedName>
        <fullName evidence="2">S41 family peptidase</fullName>
    </submittedName>
</protein>
<keyword evidence="3" id="KW-1185">Reference proteome</keyword>
<comment type="caution">
    <text evidence="2">The sequence shown here is derived from an EMBL/GenBank/DDBJ whole genome shotgun (WGS) entry which is preliminary data.</text>
</comment>
<dbReference type="Proteomes" id="UP001202180">
    <property type="component" value="Unassembled WGS sequence"/>
</dbReference>
<dbReference type="RefSeq" id="WP_248480983.1">
    <property type="nucleotide sequence ID" value="NZ_JALPRF010000017.1"/>
</dbReference>
<dbReference type="InterPro" id="IPR029045">
    <property type="entry name" value="ClpP/crotonase-like_dom_sf"/>
</dbReference>
<name>A0ABT0HW53_9BACT</name>
<evidence type="ECO:0000313" key="3">
    <source>
        <dbReference type="Proteomes" id="UP001202180"/>
    </source>
</evidence>
<evidence type="ECO:0000313" key="2">
    <source>
        <dbReference type="EMBL" id="MCK8496102.1"/>
    </source>
</evidence>
<dbReference type="Pfam" id="PF03572">
    <property type="entry name" value="Peptidase_S41"/>
    <property type="match status" value="1"/>
</dbReference>
<dbReference type="InterPro" id="IPR005151">
    <property type="entry name" value="Tail-specific_protease"/>
</dbReference>
<feature type="domain" description="Tail specific protease" evidence="1">
    <location>
        <begin position="127"/>
        <end position="302"/>
    </location>
</feature>
<dbReference type="SUPFAM" id="SSF52096">
    <property type="entry name" value="ClpP/crotonase"/>
    <property type="match status" value="1"/>
</dbReference>
<dbReference type="Gene3D" id="3.90.226.10">
    <property type="entry name" value="2-enoyl-CoA Hydratase, Chain A, domain 1"/>
    <property type="match status" value="1"/>
</dbReference>
<dbReference type="EMBL" id="JALPRF010000017">
    <property type="protein sequence ID" value="MCK8496102.1"/>
    <property type="molecule type" value="Genomic_DNA"/>
</dbReference>
<organism evidence="2 3">
    <name type="scientific">Spirosoma liriopis</name>
    <dbReference type="NCBI Taxonomy" id="2937440"/>
    <lineage>
        <taxon>Bacteria</taxon>
        <taxon>Pseudomonadati</taxon>
        <taxon>Bacteroidota</taxon>
        <taxon>Cytophagia</taxon>
        <taxon>Cytophagales</taxon>
        <taxon>Cytophagaceae</taxon>
        <taxon>Spirosoma</taxon>
    </lineage>
</organism>
<proteinExistence type="predicted"/>
<sequence>MTHPFAKSTLFPVFFLLLALWSCTKEEPKATSAQAQAYIDELISLMSKYSTNRNKIDWQVFAGKVNAKAQGAQTIADTYSAITLALTLLEDNHSSYTAATGGTVLYGSRTLNCTDFALVAVPPTPRIGYIKVGPTGGIDGNGVKYGLWGIEYAQALQEAIKAADSDQLVGWIVDLRGNRGGELYGMLAGIGPILGEGISGYFKYPDDTYGSWGYQDGTSFLDKNVMVRLPTPYQLKKSNPKVAVLTNPETASAGEGIAIAFKGRANTQSFGLPTCGVSSANAPIPLSDGARLTLTIGVMADRTKTVYGHSVEAGELLSGVAAIEAAIRWLNQ</sequence>
<accession>A0ABT0HW53</accession>